<reference evidence="1 2" key="1">
    <citation type="journal article" date="2021" name="Microbiol. Spectr.">
        <title>A Single Bacterium Capable of Oxidation and Reduction of Iron at Circumneutral pH.</title>
        <authorList>
            <person name="Kato S."/>
            <person name="Ohkuma M."/>
        </authorList>
    </citation>
    <scope>NUCLEOTIDE SEQUENCE [LARGE SCALE GENOMIC DNA]</scope>
    <source>
        <strain evidence="1 2">MIZ03</strain>
    </source>
</reference>
<keyword evidence="1" id="KW-0645">Protease</keyword>
<name>A0ABM7MPL7_9BURK</name>
<dbReference type="Pfam" id="PF04299">
    <property type="entry name" value="FMN_bind_2"/>
    <property type="match status" value="1"/>
</dbReference>
<dbReference type="PANTHER" id="PTHR35802:SF1">
    <property type="entry name" value="PROTEASE SYNTHASE AND SPORULATION PROTEIN PAI 2"/>
    <property type="match status" value="1"/>
</dbReference>
<gene>
    <name evidence="1" type="ORF">MIZ03_3149</name>
</gene>
<keyword evidence="2" id="KW-1185">Reference proteome</keyword>
<sequence>MTYLPPHFAELDAATLHALVRAHPLATWVVQHQGELLVNHIPLLLDEQQGEHGTLLGHVARANPVWQALASGATSVAVFTGPQAYVSPNWYPSKHAHGKAVPTWNYATVHAHGVPQAIDDPARVLDIVTRLTQVHEASQALPWQVADAPADYIASLLKAIVAIEIPVQRWVGKWKVSQNRPAADQQGVAAGLRGQGSELAGQMASLVQQRILS</sequence>
<dbReference type="Gene3D" id="2.30.110.10">
    <property type="entry name" value="Electron Transport, Fmn-binding Protein, Chain A"/>
    <property type="match status" value="1"/>
</dbReference>
<proteinExistence type="predicted"/>
<protein>
    <submittedName>
        <fullName evidence="1">Protease synthase and sporulation protein PAI 2</fullName>
    </submittedName>
</protein>
<dbReference type="InterPro" id="IPR007396">
    <property type="entry name" value="TR_PAI2-type"/>
</dbReference>
<dbReference type="PIRSF" id="PIRSF010372">
    <property type="entry name" value="PaiB"/>
    <property type="match status" value="1"/>
</dbReference>
<evidence type="ECO:0000313" key="2">
    <source>
        <dbReference type="Proteomes" id="UP000824366"/>
    </source>
</evidence>
<organism evidence="1 2">
    <name type="scientific">Rhodoferax lithotrophicus</name>
    <dbReference type="NCBI Taxonomy" id="2798804"/>
    <lineage>
        <taxon>Bacteria</taxon>
        <taxon>Pseudomonadati</taxon>
        <taxon>Pseudomonadota</taxon>
        <taxon>Betaproteobacteria</taxon>
        <taxon>Burkholderiales</taxon>
        <taxon>Comamonadaceae</taxon>
        <taxon>Rhodoferax</taxon>
    </lineage>
</organism>
<dbReference type="SUPFAM" id="SSF50475">
    <property type="entry name" value="FMN-binding split barrel"/>
    <property type="match status" value="1"/>
</dbReference>
<dbReference type="RefSeq" id="WP_223904222.1">
    <property type="nucleotide sequence ID" value="NZ_AP024238.1"/>
</dbReference>
<accession>A0ABM7MPL7</accession>
<keyword evidence="1" id="KW-0378">Hydrolase</keyword>
<dbReference type="PANTHER" id="PTHR35802">
    <property type="entry name" value="PROTEASE SYNTHASE AND SPORULATION PROTEIN PAI 2"/>
    <property type="match status" value="1"/>
</dbReference>
<dbReference type="GO" id="GO:0008233">
    <property type="term" value="F:peptidase activity"/>
    <property type="evidence" value="ECO:0007669"/>
    <property type="project" value="UniProtKB-KW"/>
</dbReference>
<dbReference type="EMBL" id="AP024238">
    <property type="protein sequence ID" value="BCO28249.1"/>
    <property type="molecule type" value="Genomic_DNA"/>
</dbReference>
<evidence type="ECO:0000313" key="1">
    <source>
        <dbReference type="EMBL" id="BCO28249.1"/>
    </source>
</evidence>
<dbReference type="GO" id="GO:0006508">
    <property type="term" value="P:proteolysis"/>
    <property type="evidence" value="ECO:0007669"/>
    <property type="project" value="UniProtKB-KW"/>
</dbReference>
<dbReference type="InterPro" id="IPR012349">
    <property type="entry name" value="Split_barrel_FMN-bd"/>
</dbReference>
<dbReference type="Proteomes" id="UP000824366">
    <property type="component" value="Chromosome"/>
</dbReference>